<dbReference type="GO" id="GO:0005762">
    <property type="term" value="C:mitochondrial large ribosomal subunit"/>
    <property type="evidence" value="ECO:0007669"/>
    <property type="project" value="TreeGrafter"/>
</dbReference>
<name>A0A4Y9Z5I3_9APHY</name>
<evidence type="ECO:0000313" key="8">
    <source>
        <dbReference type="Proteomes" id="UP000814176"/>
    </source>
</evidence>
<dbReference type="InterPro" id="IPR016095">
    <property type="entry name" value="Ribosomal_uL1_3-a/b-sand"/>
</dbReference>
<organism evidence="6 7">
    <name type="scientific">Rhodofomes roseus</name>
    <dbReference type="NCBI Taxonomy" id="34475"/>
    <lineage>
        <taxon>Eukaryota</taxon>
        <taxon>Fungi</taxon>
        <taxon>Dikarya</taxon>
        <taxon>Basidiomycota</taxon>
        <taxon>Agaricomycotina</taxon>
        <taxon>Agaricomycetes</taxon>
        <taxon>Polyporales</taxon>
        <taxon>Rhodofomes</taxon>
    </lineage>
</organism>
<dbReference type="CDD" id="cd00403">
    <property type="entry name" value="Ribosomal_L1"/>
    <property type="match status" value="1"/>
</dbReference>
<comment type="caution">
    <text evidence="6">The sequence shown here is derived from an EMBL/GenBank/DDBJ whole genome shotgun (WGS) entry which is preliminary data.</text>
</comment>
<dbReference type="InterPro" id="IPR028364">
    <property type="entry name" value="Ribosomal_uL1/biogenesis"/>
</dbReference>
<dbReference type="Gene3D" id="3.30.190.20">
    <property type="match status" value="1"/>
</dbReference>
<dbReference type="Proteomes" id="UP000298390">
    <property type="component" value="Unassembled WGS sequence"/>
</dbReference>
<proteinExistence type="inferred from homology"/>
<dbReference type="GO" id="GO:0003723">
    <property type="term" value="F:RNA binding"/>
    <property type="evidence" value="ECO:0007669"/>
    <property type="project" value="InterPro"/>
</dbReference>
<evidence type="ECO:0000313" key="6">
    <source>
        <dbReference type="EMBL" id="TFY68589.1"/>
    </source>
</evidence>
<sequence length="293" mass="31836">MSAFLAQLGARCHPFEGSLIRRTWQSCRQFHGSQVVLARRDKKKVVPLTKPQLAAKARKKALKAKKSIYASEKMTLEDAVNVLRAVEVAAPESTYELVVKTLMVKGTTVPRGRYSLPRETKQTGHDRILVFAEGKAADEAKRAGADIVGGPELADGVISGRHQATLFLCTPDLIRAITPKLGRVLGPRGLMPSERRGTVTANISGFIRKLKGTSEWRGDKAGTIRAPIAKMHFPITDVVKNVRYFLNVIKEATGNLVDPDATSKKGANKKPPTAITRVVLSSRQGPGIEIADA</sequence>
<dbReference type="InterPro" id="IPR002143">
    <property type="entry name" value="Ribosomal_uL1"/>
</dbReference>
<protein>
    <recommendedName>
        <fullName evidence="4">Ribosomal protein</fullName>
    </recommendedName>
</protein>
<dbReference type="EMBL" id="SEKV01000027">
    <property type="protein sequence ID" value="TFY68589.1"/>
    <property type="molecule type" value="Genomic_DNA"/>
</dbReference>
<dbReference type="RefSeq" id="XP_047779470.1">
    <property type="nucleotide sequence ID" value="XM_047928948.1"/>
</dbReference>
<dbReference type="PROSITE" id="PS01199">
    <property type="entry name" value="RIBOSOMAL_L1"/>
    <property type="match status" value="1"/>
</dbReference>
<dbReference type="InterPro" id="IPR023673">
    <property type="entry name" value="Ribosomal_uL1_CS"/>
</dbReference>
<dbReference type="PANTHER" id="PTHR36427:SF3">
    <property type="entry name" value="LARGE RIBOSOMAL SUBUNIT PROTEIN UL1M"/>
    <property type="match status" value="1"/>
</dbReference>
<dbReference type="InterPro" id="IPR023674">
    <property type="entry name" value="Ribosomal_uL1-like"/>
</dbReference>
<dbReference type="GO" id="GO:0006412">
    <property type="term" value="P:translation"/>
    <property type="evidence" value="ECO:0007669"/>
    <property type="project" value="InterPro"/>
</dbReference>
<keyword evidence="3 4" id="KW-0687">Ribonucleoprotein</keyword>
<dbReference type="GO" id="GO:0003735">
    <property type="term" value="F:structural constituent of ribosome"/>
    <property type="evidence" value="ECO:0007669"/>
    <property type="project" value="InterPro"/>
</dbReference>
<evidence type="ECO:0000256" key="4">
    <source>
        <dbReference type="RuleBase" id="RU000659"/>
    </source>
</evidence>
<keyword evidence="8" id="KW-1185">Reference proteome</keyword>
<dbReference type="Pfam" id="PF00687">
    <property type="entry name" value="Ribosomal_L1"/>
    <property type="match status" value="1"/>
</dbReference>
<dbReference type="EMBL" id="JADCUA010000009">
    <property type="protein sequence ID" value="KAH9837301.1"/>
    <property type="molecule type" value="Genomic_DNA"/>
</dbReference>
<evidence type="ECO:0000256" key="3">
    <source>
        <dbReference type="ARBA" id="ARBA00023274"/>
    </source>
</evidence>
<comment type="similarity">
    <text evidence="1 4">Belongs to the universal ribosomal protein uL1 family.</text>
</comment>
<dbReference type="GeneID" id="72009680"/>
<dbReference type="AlphaFoldDB" id="A0A4Y9Z5I3"/>
<gene>
    <name evidence="5" type="ORF">C8Q71DRAFT_907306</name>
    <name evidence="6" type="ORF">EVJ58_g907</name>
</gene>
<accession>A0A4Y9Z5I3</accession>
<evidence type="ECO:0000256" key="2">
    <source>
        <dbReference type="ARBA" id="ARBA00022980"/>
    </source>
</evidence>
<dbReference type="FunFam" id="3.40.50.790:FF:000001">
    <property type="entry name" value="50S ribosomal protein L1"/>
    <property type="match status" value="1"/>
</dbReference>
<reference evidence="5 8" key="2">
    <citation type="journal article" date="2021" name="Environ. Microbiol.">
        <title>Gene family expansions and transcriptome signatures uncover fungal adaptations to wood decay.</title>
        <authorList>
            <person name="Hage H."/>
            <person name="Miyauchi S."/>
            <person name="Viragh M."/>
            <person name="Drula E."/>
            <person name="Min B."/>
            <person name="Chaduli D."/>
            <person name="Navarro D."/>
            <person name="Favel A."/>
            <person name="Norest M."/>
            <person name="Lesage-Meessen L."/>
            <person name="Balint B."/>
            <person name="Merenyi Z."/>
            <person name="de Eugenio L."/>
            <person name="Morin E."/>
            <person name="Martinez A.T."/>
            <person name="Baldrian P."/>
            <person name="Stursova M."/>
            <person name="Martinez M.J."/>
            <person name="Novotny C."/>
            <person name="Magnuson J.K."/>
            <person name="Spatafora J.W."/>
            <person name="Maurice S."/>
            <person name="Pangilinan J."/>
            <person name="Andreopoulos W."/>
            <person name="LaButti K."/>
            <person name="Hundley H."/>
            <person name="Na H."/>
            <person name="Kuo A."/>
            <person name="Barry K."/>
            <person name="Lipzen A."/>
            <person name="Henrissat B."/>
            <person name="Riley R."/>
            <person name="Ahrendt S."/>
            <person name="Nagy L.G."/>
            <person name="Grigoriev I.V."/>
            <person name="Martin F."/>
            <person name="Rosso M.N."/>
        </authorList>
    </citation>
    <scope>NUCLEOTIDE SEQUENCE [LARGE SCALE GENOMIC DNA]</scope>
    <source>
        <strain evidence="5 8">CIRM-BRFM 1785</strain>
    </source>
</reference>
<reference evidence="6 7" key="1">
    <citation type="submission" date="2019-01" db="EMBL/GenBank/DDBJ databases">
        <title>Genome sequencing of the rare red list fungi Fomitopsis rosea.</title>
        <authorList>
            <person name="Buettner E."/>
            <person name="Kellner H."/>
        </authorList>
    </citation>
    <scope>NUCLEOTIDE SEQUENCE [LARGE SCALE GENOMIC DNA]</scope>
    <source>
        <strain evidence="6 7">DSM 105464</strain>
    </source>
</reference>
<evidence type="ECO:0000256" key="1">
    <source>
        <dbReference type="ARBA" id="ARBA00010531"/>
    </source>
</evidence>
<dbReference type="STRING" id="34475.A0A4Y9Z5I3"/>
<evidence type="ECO:0000313" key="7">
    <source>
        <dbReference type="Proteomes" id="UP000298390"/>
    </source>
</evidence>
<dbReference type="OrthoDB" id="1747252at2759"/>
<dbReference type="SUPFAM" id="SSF56808">
    <property type="entry name" value="Ribosomal protein L1"/>
    <property type="match status" value="1"/>
</dbReference>
<dbReference type="Proteomes" id="UP000814176">
    <property type="component" value="Unassembled WGS sequence"/>
</dbReference>
<dbReference type="PIRSF" id="PIRSF002155">
    <property type="entry name" value="Ribosomal_L1"/>
    <property type="match status" value="1"/>
</dbReference>
<keyword evidence="2 4" id="KW-0689">Ribosomal protein</keyword>
<dbReference type="PANTHER" id="PTHR36427">
    <property type="entry name" value="54S RIBOSOMAL PROTEIN L1, MITOCHONDRIAL"/>
    <property type="match status" value="1"/>
</dbReference>
<evidence type="ECO:0000313" key="5">
    <source>
        <dbReference type="EMBL" id="KAH9837301.1"/>
    </source>
</evidence>
<dbReference type="Gene3D" id="3.40.50.790">
    <property type="match status" value="1"/>
</dbReference>